<name>A0AB34J879_PRYPA</name>
<feature type="region of interest" description="Disordered" evidence="2">
    <location>
        <begin position="249"/>
        <end position="333"/>
    </location>
</feature>
<feature type="compositionally biased region" description="Basic and acidic residues" evidence="2">
    <location>
        <begin position="171"/>
        <end position="211"/>
    </location>
</feature>
<dbReference type="EMBL" id="JBGBPQ010000011">
    <property type="protein sequence ID" value="KAL1515563.1"/>
    <property type="molecule type" value="Genomic_DNA"/>
</dbReference>
<feature type="compositionally biased region" description="Pro residues" evidence="2">
    <location>
        <begin position="24"/>
        <end position="41"/>
    </location>
</feature>
<sequence length="659" mass="69650">MEEASASHKLAEHAFHSARALLSPAPPTPHPPRTPSAPPPGVREAAQLALQWLRRHSVHSAAAESCAQWEDSARPPSAPRTALNDDWRLPTSFIRALSLTIAPHADGEARPRLAPPAASPPAEARALRRTASFGARGAPSTPPPRAPRTPRTAERGGTNTPPRGGARRSAARGEEEGGRGVGEEGGRGVGEEGGRGVGEEGGRGVEGEGGRGVEGGGASLREVLQLIELGLDGQIEEMTRELSDIASRAAVRLSPPKPSPRCWSPHSSGHAQRGFASEWSTPFASEHASPSASDGEEEIEESTPPASPRIASLRPASRVSTGSDSGFATPKRREARVSRGYMCVFLLQARSKVEKLQRELEAALDGEKTAIAEKRELQAKLQQAKHASRQSSSRVQACASKLAGVEATNASLHQRLAALTAAADGSHSDAEGRKGETAPAPAVGGGGGQKDGVSRGPLAVEAESRQRCDSSAASASPSPADSDAEEGWLGERRSTGLHDSIRAGLLQLQSLIETSKMGSGLRPAEGGDESSTPLPAEDKERIAQMQRDVAILELRNASMAVSLQRCRELYTRRARHLRASRWLVRLFCAWASYATARKMSTDLVASRDESATLWSNLAEAHKSLASARQVIAKKDVQLSQLTHVLADATAQLDHVSSGM</sequence>
<evidence type="ECO:0000256" key="1">
    <source>
        <dbReference type="SAM" id="Coils"/>
    </source>
</evidence>
<comment type="caution">
    <text evidence="3">The sequence shown here is derived from an EMBL/GenBank/DDBJ whole genome shotgun (WGS) entry which is preliminary data.</text>
</comment>
<protein>
    <submittedName>
        <fullName evidence="3">Uncharacterized protein</fullName>
    </submittedName>
</protein>
<feature type="region of interest" description="Disordered" evidence="2">
    <location>
        <begin position="132"/>
        <end position="217"/>
    </location>
</feature>
<keyword evidence="1" id="KW-0175">Coiled coil</keyword>
<accession>A0AB34J879</accession>
<dbReference type="Proteomes" id="UP001515480">
    <property type="component" value="Unassembled WGS sequence"/>
</dbReference>
<organism evidence="3 4">
    <name type="scientific">Prymnesium parvum</name>
    <name type="common">Toxic golden alga</name>
    <dbReference type="NCBI Taxonomy" id="97485"/>
    <lineage>
        <taxon>Eukaryota</taxon>
        <taxon>Haptista</taxon>
        <taxon>Haptophyta</taxon>
        <taxon>Prymnesiophyceae</taxon>
        <taxon>Prymnesiales</taxon>
        <taxon>Prymnesiaceae</taxon>
        <taxon>Prymnesium</taxon>
    </lineage>
</organism>
<feature type="compositionally biased region" description="Low complexity" evidence="2">
    <location>
        <begin position="469"/>
        <end position="481"/>
    </location>
</feature>
<feature type="compositionally biased region" description="Basic and acidic residues" evidence="2">
    <location>
        <begin position="1"/>
        <end position="15"/>
    </location>
</feature>
<dbReference type="AlphaFoldDB" id="A0AB34J879"/>
<feature type="compositionally biased region" description="Basic and acidic residues" evidence="2">
    <location>
        <begin position="426"/>
        <end position="436"/>
    </location>
</feature>
<proteinExistence type="predicted"/>
<evidence type="ECO:0000313" key="4">
    <source>
        <dbReference type="Proteomes" id="UP001515480"/>
    </source>
</evidence>
<feature type="compositionally biased region" description="Polar residues" evidence="2">
    <location>
        <begin position="278"/>
        <end position="292"/>
    </location>
</feature>
<evidence type="ECO:0000313" key="3">
    <source>
        <dbReference type="EMBL" id="KAL1515563.1"/>
    </source>
</evidence>
<keyword evidence="4" id="KW-1185">Reference proteome</keyword>
<gene>
    <name evidence="3" type="ORF">AB1Y20_002183</name>
</gene>
<evidence type="ECO:0000256" key="2">
    <source>
        <dbReference type="SAM" id="MobiDB-lite"/>
    </source>
</evidence>
<reference evidence="3 4" key="1">
    <citation type="journal article" date="2024" name="Science">
        <title>Giant polyketide synthase enzymes in the biosynthesis of giant marine polyether toxins.</title>
        <authorList>
            <person name="Fallon T.R."/>
            <person name="Shende V.V."/>
            <person name="Wierzbicki I.H."/>
            <person name="Pendleton A.L."/>
            <person name="Watervoot N.F."/>
            <person name="Auber R.P."/>
            <person name="Gonzalez D.J."/>
            <person name="Wisecaver J.H."/>
            <person name="Moore B.S."/>
        </authorList>
    </citation>
    <scope>NUCLEOTIDE SEQUENCE [LARGE SCALE GENOMIC DNA]</scope>
    <source>
        <strain evidence="3 4">12B1</strain>
    </source>
</reference>
<feature type="region of interest" description="Disordered" evidence="2">
    <location>
        <begin position="1"/>
        <end position="42"/>
    </location>
</feature>
<feature type="coiled-coil region" evidence="1">
    <location>
        <begin position="346"/>
        <end position="394"/>
    </location>
</feature>
<feature type="region of interest" description="Disordered" evidence="2">
    <location>
        <begin position="423"/>
        <end position="487"/>
    </location>
</feature>
<feature type="region of interest" description="Disordered" evidence="2">
    <location>
        <begin position="107"/>
        <end position="126"/>
    </location>
</feature>